<evidence type="ECO:0000313" key="1">
    <source>
        <dbReference type="EMBL" id="PAV31017.1"/>
    </source>
</evidence>
<name>A0A2A2IHB2_9BACI</name>
<dbReference type="RefSeq" id="WP_095654348.1">
    <property type="nucleotide sequence ID" value="NZ_NPOA01000002.1"/>
</dbReference>
<dbReference type="Pfam" id="PF20074">
    <property type="entry name" value="DUF6470"/>
    <property type="match status" value="1"/>
</dbReference>
<dbReference type="OrthoDB" id="2112831at2"/>
<evidence type="ECO:0008006" key="3">
    <source>
        <dbReference type="Google" id="ProtNLM"/>
    </source>
</evidence>
<dbReference type="EMBL" id="NPOA01000002">
    <property type="protein sequence ID" value="PAV31017.1"/>
    <property type="molecule type" value="Genomic_DNA"/>
</dbReference>
<organism evidence="1 2">
    <name type="scientific">Virgibacillus profundi</name>
    <dbReference type="NCBI Taxonomy" id="2024555"/>
    <lineage>
        <taxon>Bacteria</taxon>
        <taxon>Bacillati</taxon>
        <taxon>Bacillota</taxon>
        <taxon>Bacilli</taxon>
        <taxon>Bacillales</taxon>
        <taxon>Bacillaceae</taxon>
        <taxon>Virgibacillus</taxon>
    </lineage>
</organism>
<comment type="caution">
    <text evidence="1">The sequence shown here is derived from an EMBL/GenBank/DDBJ whole genome shotgun (WGS) entry which is preliminary data.</text>
</comment>
<accession>A0A2A2IHB2</accession>
<dbReference type="AlphaFoldDB" id="A0A2A2IHB2"/>
<keyword evidence="2" id="KW-1185">Reference proteome</keyword>
<evidence type="ECO:0000313" key="2">
    <source>
        <dbReference type="Proteomes" id="UP000218887"/>
    </source>
</evidence>
<reference evidence="1 2" key="1">
    <citation type="submission" date="2017-08" db="EMBL/GenBank/DDBJ databases">
        <title>Virgibacillus indicus sp. nov. and Virgibacillus profoundi sp. nov, two moderately halophilic bacteria isolated from marine sediment by using the Microfluidic Streak Plate.</title>
        <authorList>
            <person name="Xu B."/>
            <person name="Hu B."/>
            <person name="Wang J."/>
            <person name="Zhu Y."/>
            <person name="Huang L."/>
            <person name="Du W."/>
            <person name="Huang Y."/>
        </authorList>
    </citation>
    <scope>NUCLEOTIDE SEQUENCE [LARGE SCALE GENOMIC DNA]</scope>
    <source>
        <strain evidence="1 2">IO3-P3-H5</strain>
    </source>
</reference>
<dbReference type="InterPro" id="IPR045527">
    <property type="entry name" value="DUF6470"/>
</dbReference>
<proteinExistence type="predicted"/>
<sequence length="187" mass="21217">MRLPQIRMESQMAKIQIQQTPGKQEIQQPNAKTSIQLPKAQVSMSTTPSKLQIDQTKAWEDMNLMHITKRNDKFAQEGVQAIKEGMARRAQQGSQLMKIENNGNPIASQAIANGYDGKKNLGIKFIPSHFSVKINYQPSEVHINVQTNKPVIEATIRKPEHIYKKGSVDISMQQYQELEIDFINLFG</sequence>
<protein>
    <recommendedName>
        <fullName evidence="3">YviE</fullName>
    </recommendedName>
</protein>
<gene>
    <name evidence="1" type="ORF">CIL05_04725</name>
</gene>
<dbReference type="Proteomes" id="UP000218887">
    <property type="component" value="Unassembled WGS sequence"/>
</dbReference>